<evidence type="ECO:0000313" key="4">
    <source>
        <dbReference type="Proteomes" id="UP000030765"/>
    </source>
</evidence>
<feature type="compositionally biased region" description="Polar residues" evidence="1">
    <location>
        <begin position="33"/>
        <end position="45"/>
    </location>
</feature>
<dbReference type="VEuPathDB" id="VectorBase:ASIC008637"/>
<protein>
    <submittedName>
        <fullName evidence="2 3">Uncharacterized protein</fullName>
    </submittedName>
</protein>
<dbReference type="AlphaFoldDB" id="A0A084VSS7"/>
<sequence length="81" mass="8721">MFYGIIRIVDRGQADTSQGVQQQGYSKGAENGQLRQPGTAGTSTGARLAESDWCELLPNGVRERKRRAVCRKVPAGETLAG</sequence>
<accession>A0A084VSS7</accession>
<dbReference type="EMBL" id="ATLV01016140">
    <property type="status" value="NOT_ANNOTATED_CDS"/>
    <property type="molecule type" value="Genomic_DNA"/>
</dbReference>
<dbReference type="EMBL" id="KE525057">
    <property type="protein sequence ID" value="KFB41021.1"/>
    <property type="molecule type" value="Genomic_DNA"/>
</dbReference>
<evidence type="ECO:0000313" key="2">
    <source>
        <dbReference type="EMBL" id="KFB41021.1"/>
    </source>
</evidence>
<dbReference type="Proteomes" id="UP000030765">
    <property type="component" value="Unassembled WGS sequence"/>
</dbReference>
<keyword evidence="4" id="KW-1185">Reference proteome</keyword>
<gene>
    <name evidence="2" type="ORF">ZHAS_00008637</name>
</gene>
<reference evidence="3" key="2">
    <citation type="submission" date="2020-05" db="UniProtKB">
        <authorList>
            <consortium name="EnsemblMetazoa"/>
        </authorList>
    </citation>
    <scope>IDENTIFICATION</scope>
</reference>
<reference evidence="2 4" key="1">
    <citation type="journal article" date="2014" name="BMC Genomics">
        <title>Genome sequence of Anopheles sinensis provides insight into genetics basis of mosquito competence for malaria parasites.</title>
        <authorList>
            <person name="Zhou D."/>
            <person name="Zhang D."/>
            <person name="Ding G."/>
            <person name="Shi L."/>
            <person name="Hou Q."/>
            <person name="Ye Y."/>
            <person name="Xu Y."/>
            <person name="Zhou H."/>
            <person name="Xiong C."/>
            <person name="Li S."/>
            <person name="Yu J."/>
            <person name="Hong S."/>
            <person name="Yu X."/>
            <person name="Zou P."/>
            <person name="Chen C."/>
            <person name="Chang X."/>
            <person name="Wang W."/>
            <person name="Lv Y."/>
            <person name="Sun Y."/>
            <person name="Ma L."/>
            <person name="Shen B."/>
            <person name="Zhu C."/>
        </authorList>
    </citation>
    <scope>NUCLEOTIDE SEQUENCE [LARGE SCALE GENOMIC DNA]</scope>
</reference>
<feature type="compositionally biased region" description="Polar residues" evidence="1">
    <location>
        <begin position="14"/>
        <end position="25"/>
    </location>
</feature>
<evidence type="ECO:0000313" key="3">
    <source>
        <dbReference type="EnsemblMetazoa" id="ASIC008637-PA"/>
    </source>
</evidence>
<organism evidence="2">
    <name type="scientific">Anopheles sinensis</name>
    <name type="common">Mosquito</name>
    <dbReference type="NCBI Taxonomy" id="74873"/>
    <lineage>
        <taxon>Eukaryota</taxon>
        <taxon>Metazoa</taxon>
        <taxon>Ecdysozoa</taxon>
        <taxon>Arthropoda</taxon>
        <taxon>Hexapoda</taxon>
        <taxon>Insecta</taxon>
        <taxon>Pterygota</taxon>
        <taxon>Neoptera</taxon>
        <taxon>Endopterygota</taxon>
        <taxon>Diptera</taxon>
        <taxon>Nematocera</taxon>
        <taxon>Culicoidea</taxon>
        <taxon>Culicidae</taxon>
        <taxon>Anophelinae</taxon>
        <taxon>Anopheles</taxon>
    </lineage>
</organism>
<feature type="region of interest" description="Disordered" evidence="1">
    <location>
        <begin position="13"/>
        <end position="46"/>
    </location>
</feature>
<evidence type="ECO:0000256" key="1">
    <source>
        <dbReference type="SAM" id="MobiDB-lite"/>
    </source>
</evidence>
<dbReference type="EnsemblMetazoa" id="ASIC008637-RA">
    <property type="protein sequence ID" value="ASIC008637-PA"/>
    <property type="gene ID" value="ASIC008637"/>
</dbReference>
<name>A0A084VSS7_ANOSI</name>
<proteinExistence type="predicted"/>